<evidence type="ECO:0000313" key="2">
    <source>
        <dbReference type="EMBL" id="CAA9570923.1"/>
    </source>
</evidence>
<feature type="region of interest" description="Disordered" evidence="1">
    <location>
        <begin position="229"/>
        <end position="294"/>
    </location>
</feature>
<accession>A0A6J4V7J6</accession>
<gene>
    <name evidence="2" type="ORF">AVDCRST_MAG59-3542</name>
</gene>
<feature type="compositionally biased region" description="Low complexity" evidence="1">
    <location>
        <begin position="270"/>
        <end position="294"/>
    </location>
</feature>
<feature type="compositionally biased region" description="Basic residues" evidence="1">
    <location>
        <begin position="137"/>
        <end position="150"/>
    </location>
</feature>
<feature type="compositionally biased region" description="Basic and acidic residues" evidence="1">
    <location>
        <begin position="196"/>
        <end position="208"/>
    </location>
</feature>
<feature type="compositionally biased region" description="Basic residues" evidence="1">
    <location>
        <begin position="246"/>
        <end position="257"/>
    </location>
</feature>
<feature type="compositionally biased region" description="Basic residues" evidence="1">
    <location>
        <begin position="110"/>
        <end position="124"/>
    </location>
</feature>
<dbReference type="AlphaFoldDB" id="A0A6J4V7J6"/>
<reference evidence="2" key="1">
    <citation type="submission" date="2020-02" db="EMBL/GenBank/DDBJ databases">
        <authorList>
            <person name="Meier V. D."/>
        </authorList>
    </citation>
    <scope>NUCLEOTIDE SEQUENCE</scope>
    <source>
        <strain evidence="2">AVDCRST_MAG59</strain>
    </source>
</reference>
<evidence type="ECO:0000256" key="1">
    <source>
        <dbReference type="SAM" id="MobiDB-lite"/>
    </source>
</evidence>
<feature type="non-terminal residue" evidence="2">
    <location>
        <position position="1"/>
    </location>
</feature>
<feature type="region of interest" description="Disordered" evidence="1">
    <location>
        <begin position="181"/>
        <end position="212"/>
    </location>
</feature>
<name>A0A6J4V7J6_9BACT</name>
<organism evidence="2">
    <name type="scientific">uncultured Thermomicrobiales bacterium</name>
    <dbReference type="NCBI Taxonomy" id="1645740"/>
    <lineage>
        <taxon>Bacteria</taxon>
        <taxon>Pseudomonadati</taxon>
        <taxon>Thermomicrobiota</taxon>
        <taxon>Thermomicrobia</taxon>
        <taxon>Thermomicrobiales</taxon>
        <taxon>environmental samples</taxon>
    </lineage>
</organism>
<feature type="non-terminal residue" evidence="2">
    <location>
        <position position="294"/>
    </location>
</feature>
<protein>
    <submittedName>
        <fullName evidence="2">Efflux ABC transporter, permease protein</fullName>
    </submittedName>
</protein>
<feature type="compositionally biased region" description="Basic residues" evidence="1">
    <location>
        <begin position="76"/>
        <end position="103"/>
    </location>
</feature>
<proteinExistence type="predicted"/>
<feature type="region of interest" description="Disordered" evidence="1">
    <location>
        <begin position="1"/>
        <end position="168"/>
    </location>
</feature>
<feature type="compositionally biased region" description="Basic residues" evidence="1">
    <location>
        <begin position="12"/>
        <end position="39"/>
    </location>
</feature>
<feature type="compositionally biased region" description="Pro residues" evidence="1">
    <location>
        <begin position="57"/>
        <end position="66"/>
    </location>
</feature>
<feature type="compositionally biased region" description="Basic and acidic residues" evidence="1">
    <location>
        <begin position="151"/>
        <end position="161"/>
    </location>
</feature>
<dbReference type="EMBL" id="CADCWF010000251">
    <property type="protein sequence ID" value="CAA9570923.1"/>
    <property type="molecule type" value="Genomic_DNA"/>
</dbReference>
<sequence length="294" mass="33122">DDLDPNPDPNSRHWRTRRLCRTYRRTGGRRARRPPLGHPRRLDDDPAQPRPLGAPTRPGPDRPPLPGDDRPPLRLPLRRRHDAARRRRLPRLSRPRHVRHGHALRAGDHLRRRQHRRRPWRHRPLPVAADGAERGRDRPRRRRHALRRRRAGGDGRRRLGDRLALGAGDWPGARRVRAAAAAAVRPTLGRHLPGARRREPGDAGRDPDPGLAARVPLERLRGAGDDARLARHRRRLEPAVVDGGRRPRPVRQPRRGRGVVDRPARGADGGRLAAADRGGLLPALGPALPAARPL</sequence>